<protein>
    <submittedName>
        <fullName evidence="3">ABC transporter substrate-binding protein</fullName>
    </submittedName>
</protein>
<dbReference type="RefSeq" id="WP_095744907.1">
    <property type="nucleotide sequence ID" value="NZ_CP023284.1"/>
</dbReference>
<evidence type="ECO:0000256" key="1">
    <source>
        <dbReference type="ARBA" id="ARBA00006987"/>
    </source>
</evidence>
<organism evidence="3 4">
    <name type="scientific">Variovorax boronicumulans</name>
    <dbReference type="NCBI Taxonomy" id="436515"/>
    <lineage>
        <taxon>Bacteria</taxon>
        <taxon>Pseudomonadati</taxon>
        <taxon>Pseudomonadota</taxon>
        <taxon>Betaproteobacteria</taxon>
        <taxon>Burkholderiales</taxon>
        <taxon>Comamonadaceae</taxon>
        <taxon>Variovorax</taxon>
    </lineage>
</organism>
<feature type="signal peptide" evidence="2">
    <location>
        <begin position="1"/>
        <end position="21"/>
    </location>
</feature>
<dbReference type="EMBL" id="CP023284">
    <property type="protein sequence ID" value="ATA54253.1"/>
    <property type="molecule type" value="Genomic_DNA"/>
</dbReference>
<evidence type="ECO:0000313" key="3">
    <source>
        <dbReference type="EMBL" id="ATA54253.1"/>
    </source>
</evidence>
<sequence length="321" mass="34132">MKPAHRLLVVGLALAAAASHADTWPSKPLTFVVPTAPAGSTDIMARLVADPLQRALGQPVVVDNKPGASGNIGTEFVARAAPDGYTLLLQYSGYHVGNPSLYPNLRWSPTKDFVPVAMVMRAPHVVAVSGKLPVTSMKELIEYGRKKEGGLFYASSGNGSIQHIAGELLSRQTKQPATHVPYKGSGPAINDLVAGNVDIFITTPPSVIGHFAGGRIKALAYTGSKRHASMPNVPTSAEAGLPGYEVESWFAVFAPAKTPPEVVNKLSAEIRKIVESEAFRKKVDEQGAFATYMDPATLGRFVDQELAAWSKVIKGADIKPE</sequence>
<dbReference type="PANTHER" id="PTHR42928:SF5">
    <property type="entry name" value="BLR1237 PROTEIN"/>
    <property type="match status" value="1"/>
</dbReference>
<feature type="chain" id="PRO_5012128654" evidence="2">
    <location>
        <begin position="22"/>
        <end position="321"/>
    </location>
</feature>
<dbReference type="InterPro" id="IPR005064">
    <property type="entry name" value="BUG"/>
</dbReference>
<dbReference type="KEGG" id="vbo:CKY39_14250"/>
<dbReference type="InterPro" id="IPR042100">
    <property type="entry name" value="Bug_dom1"/>
</dbReference>
<dbReference type="Proteomes" id="UP000217154">
    <property type="component" value="Chromosome"/>
</dbReference>
<accession>A0A250DJY8</accession>
<name>A0A250DJY8_9BURK</name>
<dbReference type="Pfam" id="PF03401">
    <property type="entry name" value="TctC"/>
    <property type="match status" value="1"/>
</dbReference>
<proteinExistence type="inferred from homology"/>
<dbReference type="Gene3D" id="3.40.190.10">
    <property type="entry name" value="Periplasmic binding protein-like II"/>
    <property type="match status" value="1"/>
</dbReference>
<dbReference type="Gene3D" id="3.40.190.150">
    <property type="entry name" value="Bordetella uptake gene, domain 1"/>
    <property type="match status" value="1"/>
</dbReference>
<dbReference type="SUPFAM" id="SSF53850">
    <property type="entry name" value="Periplasmic binding protein-like II"/>
    <property type="match status" value="1"/>
</dbReference>
<evidence type="ECO:0000256" key="2">
    <source>
        <dbReference type="SAM" id="SignalP"/>
    </source>
</evidence>
<dbReference type="CDD" id="cd13578">
    <property type="entry name" value="PBP2_Bug27"/>
    <property type="match status" value="1"/>
</dbReference>
<comment type="similarity">
    <text evidence="1">Belongs to the UPF0065 (bug) family.</text>
</comment>
<reference evidence="3 4" key="1">
    <citation type="submission" date="2017-09" db="EMBL/GenBank/DDBJ databases">
        <title>The diverse metabolic capabilities of V. boronicumulans make it an excellent choice for continued studies on novel biodegradation.</title>
        <authorList>
            <person name="Sun S."/>
        </authorList>
    </citation>
    <scope>NUCLEOTIDE SEQUENCE [LARGE SCALE GENOMIC DNA]</scope>
    <source>
        <strain evidence="3 4">J1</strain>
    </source>
</reference>
<evidence type="ECO:0000313" key="4">
    <source>
        <dbReference type="Proteomes" id="UP000217154"/>
    </source>
</evidence>
<dbReference type="PIRSF" id="PIRSF017082">
    <property type="entry name" value="YflP"/>
    <property type="match status" value="1"/>
</dbReference>
<dbReference type="AlphaFoldDB" id="A0A250DJY8"/>
<dbReference type="PANTHER" id="PTHR42928">
    <property type="entry name" value="TRICARBOXYLATE-BINDING PROTEIN"/>
    <property type="match status" value="1"/>
</dbReference>
<gene>
    <name evidence="3" type="ORF">CKY39_14250</name>
</gene>
<keyword evidence="2" id="KW-0732">Signal</keyword>